<feature type="domain" description="Casparian strip membrane protein" evidence="10">
    <location>
        <begin position="84"/>
        <end position="222"/>
    </location>
</feature>
<organism evidence="11 12">
    <name type="scientific">Ceratopteris richardii</name>
    <name type="common">Triangle waterfern</name>
    <dbReference type="NCBI Taxonomy" id="49495"/>
    <lineage>
        <taxon>Eukaryota</taxon>
        <taxon>Viridiplantae</taxon>
        <taxon>Streptophyta</taxon>
        <taxon>Embryophyta</taxon>
        <taxon>Tracheophyta</taxon>
        <taxon>Polypodiopsida</taxon>
        <taxon>Polypodiidae</taxon>
        <taxon>Polypodiales</taxon>
        <taxon>Pteridineae</taxon>
        <taxon>Pteridaceae</taxon>
        <taxon>Parkerioideae</taxon>
        <taxon>Ceratopteris</taxon>
    </lineage>
</organism>
<evidence type="ECO:0000256" key="5">
    <source>
        <dbReference type="ARBA" id="ARBA00022692"/>
    </source>
</evidence>
<evidence type="ECO:0000256" key="7">
    <source>
        <dbReference type="ARBA" id="ARBA00023136"/>
    </source>
</evidence>
<dbReference type="Proteomes" id="UP000825935">
    <property type="component" value="Chromosome 37"/>
</dbReference>
<comment type="similarity">
    <text evidence="2 8">Belongs to the Casparian strip membrane proteins (CASP) family.</text>
</comment>
<evidence type="ECO:0000313" key="11">
    <source>
        <dbReference type="EMBL" id="KAH7279023.1"/>
    </source>
</evidence>
<keyword evidence="6 8" id="KW-1133">Transmembrane helix</keyword>
<evidence type="ECO:0000256" key="2">
    <source>
        <dbReference type="ARBA" id="ARBA00007651"/>
    </source>
</evidence>
<keyword evidence="4 8" id="KW-1003">Cell membrane</keyword>
<evidence type="ECO:0000313" key="12">
    <source>
        <dbReference type="Proteomes" id="UP000825935"/>
    </source>
</evidence>
<comment type="subunit">
    <text evidence="3 8">Homodimer and heterodimers.</text>
</comment>
<feature type="transmembrane region" description="Helical" evidence="8">
    <location>
        <begin position="128"/>
        <end position="151"/>
    </location>
</feature>
<feature type="compositionally biased region" description="Polar residues" evidence="9">
    <location>
        <begin position="51"/>
        <end position="73"/>
    </location>
</feature>
<feature type="transmembrane region" description="Helical" evidence="8">
    <location>
        <begin position="203"/>
        <end position="236"/>
    </location>
</feature>
<feature type="transmembrane region" description="Helical" evidence="8">
    <location>
        <begin position="81"/>
        <end position="108"/>
    </location>
</feature>
<feature type="region of interest" description="Disordered" evidence="9">
    <location>
        <begin position="41"/>
        <end position="73"/>
    </location>
</feature>
<evidence type="ECO:0000259" key="10">
    <source>
        <dbReference type="Pfam" id="PF04535"/>
    </source>
</evidence>
<comment type="subcellular location">
    <subcellularLocation>
        <location evidence="1 8">Cell membrane</location>
        <topology evidence="1 8">Multi-pass membrane protein</topology>
    </subcellularLocation>
</comment>
<proteinExistence type="inferred from homology"/>
<reference evidence="11" key="1">
    <citation type="submission" date="2021-08" db="EMBL/GenBank/DDBJ databases">
        <title>WGS assembly of Ceratopteris richardii.</title>
        <authorList>
            <person name="Marchant D.B."/>
            <person name="Chen G."/>
            <person name="Jenkins J."/>
            <person name="Shu S."/>
            <person name="Leebens-Mack J."/>
            <person name="Grimwood J."/>
            <person name="Schmutz J."/>
            <person name="Soltis P."/>
            <person name="Soltis D."/>
            <person name="Chen Z.-H."/>
        </authorList>
    </citation>
    <scope>NUCLEOTIDE SEQUENCE</scope>
    <source>
        <strain evidence="11">Whitten #5841</strain>
        <tissue evidence="11">Leaf</tissue>
    </source>
</reference>
<gene>
    <name evidence="11" type="ORF">KP509_37G001300</name>
</gene>
<keyword evidence="12" id="KW-1185">Reference proteome</keyword>
<keyword evidence="5 8" id="KW-0812">Transmembrane</keyword>
<protein>
    <recommendedName>
        <fullName evidence="8">CASP-like protein</fullName>
    </recommendedName>
</protein>
<dbReference type="AlphaFoldDB" id="A0A8T2Q616"/>
<dbReference type="PANTHER" id="PTHR33573:SF50">
    <property type="entry name" value="CASP-LIKE PROTEIN 4A3"/>
    <property type="match status" value="1"/>
</dbReference>
<evidence type="ECO:0000256" key="4">
    <source>
        <dbReference type="ARBA" id="ARBA00022475"/>
    </source>
</evidence>
<name>A0A8T2Q616_CERRI</name>
<dbReference type="InterPro" id="IPR006702">
    <property type="entry name" value="CASP_dom"/>
</dbReference>
<keyword evidence="7 8" id="KW-0472">Membrane</keyword>
<evidence type="ECO:0000256" key="1">
    <source>
        <dbReference type="ARBA" id="ARBA00004651"/>
    </source>
</evidence>
<feature type="transmembrane region" description="Helical" evidence="8">
    <location>
        <begin position="163"/>
        <end position="191"/>
    </location>
</feature>
<dbReference type="EMBL" id="CM035442">
    <property type="protein sequence ID" value="KAH7279023.1"/>
    <property type="molecule type" value="Genomic_DNA"/>
</dbReference>
<evidence type="ECO:0000256" key="9">
    <source>
        <dbReference type="SAM" id="MobiDB-lite"/>
    </source>
</evidence>
<evidence type="ECO:0000256" key="8">
    <source>
        <dbReference type="RuleBase" id="RU361233"/>
    </source>
</evidence>
<comment type="caution">
    <text evidence="11">The sequence shown here is derived from an EMBL/GenBank/DDBJ whole genome shotgun (WGS) entry which is preliminary data.</text>
</comment>
<accession>A0A8T2Q616</accession>
<evidence type="ECO:0000256" key="3">
    <source>
        <dbReference type="ARBA" id="ARBA00011489"/>
    </source>
</evidence>
<dbReference type="GO" id="GO:0005886">
    <property type="term" value="C:plasma membrane"/>
    <property type="evidence" value="ECO:0007669"/>
    <property type="project" value="UniProtKB-SubCell"/>
</dbReference>
<sequence length="240" mass="26078">MGGYFHDNQVPADYIKPFSVEGHDSRDAPLRKISHSAETVEHPAHMEPGIAQTNADYPRSTVPSASANDTQGQEGAAKPNVWLIVALCLQILAIISLFATVGLIASASETREERFVEVKLYYSHFTPIRYTLGTAVLGSLYCIYAIISIILRLVNVSRSCKKALLWISYIGDQVVLILAVTGVTAAASSLVSDYDSYGICADYILLCGRLAVATGALLIGSLLLVFTLVISSFYVCKRRR</sequence>
<dbReference type="Pfam" id="PF04535">
    <property type="entry name" value="CASP_dom"/>
    <property type="match status" value="1"/>
</dbReference>
<dbReference type="PANTHER" id="PTHR33573">
    <property type="entry name" value="CASP-LIKE PROTEIN 4A4"/>
    <property type="match status" value="1"/>
</dbReference>
<evidence type="ECO:0000256" key="6">
    <source>
        <dbReference type="ARBA" id="ARBA00022989"/>
    </source>
</evidence>